<dbReference type="eggNOG" id="KOG3772">
    <property type="taxonomic scope" value="Eukaryota"/>
</dbReference>
<dbReference type="InterPro" id="IPR000751">
    <property type="entry name" value="MPI_Phosphatase"/>
</dbReference>
<dbReference type="InterPro" id="IPR001763">
    <property type="entry name" value="Rhodanese-like_dom"/>
</dbReference>
<evidence type="ECO:0000259" key="7">
    <source>
        <dbReference type="PROSITE" id="PS50206"/>
    </source>
</evidence>
<reference evidence="8" key="2">
    <citation type="submission" date="2010-06" db="EMBL/GenBank/DDBJ databases">
        <title>Characterizations of arsenate transformation and identification of arsenate reductase in green algae Chlamydomonas reinhardtii.</title>
        <authorList>
            <person name="Yin X."/>
            <person name="Wang L."/>
        </authorList>
    </citation>
    <scope>NUCLEOTIDE SEQUENCE</scope>
</reference>
<dbReference type="Proteomes" id="UP000006906">
    <property type="component" value="Chromosome 1"/>
</dbReference>
<protein>
    <recommendedName>
        <fullName evidence="2">protein-tyrosine-phosphatase</fullName>
        <ecNumber evidence="2">3.1.3.48</ecNumber>
    </recommendedName>
</protein>
<dbReference type="SMART" id="SM00450">
    <property type="entry name" value="RHOD"/>
    <property type="match status" value="1"/>
</dbReference>
<dbReference type="KEGG" id="cre:CHLRE_01g024850v5"/>
<dbReference type="Pfam" id="PF00581">
    <property type="entry name" value="Rhodanese"/>
    <property type="match status" value="1"/>
</dbReference>
<dbReference type="GeneID" id="5715270"/>
<dbReference type="PRINTS" id="PR00716">
    <property type="entry name" value="MPIPHPHTASE"/>
</dbReference>
<dbReference type="BioCyc" id="MetaCyc:GIO2-1181-MONOMER"/>
<dbReference type="OrthoDB" id="102559at2759"/>
<dbReference type="SUPFAM" id="SSF52821">
    <property type="entry name" value="Rhodanese/Cell cycle control phosphatase"/>
    <property type="match status" value="1"/>
</dbReference>
<keyword evidence="5" id="KW-0904">Protein phosphatase</keyword>
<dbReference type="EMBL" id="CM008962">
    <property type="protein sequence ID" value="PNW88332.1"/>
    <property type="molecule type" value="Genomic_DNA"/>
</dbReference>
<evidence type="ECO:0000256" key="2">
    <source>
        <dbReference type="ARBA" id="ARBA00013064"/>
    </source>
</evidence>
<keyword evidence="10" id="KW-1185">Reference proteome</keyword>
<evidence type="ECO:0000313" key="9">
    <source>
        <dbReference type="EMBL" id="PNW88332.1"/>
    </source>
</evidence>
<dbReference type="GO" id="GO:0004725">
    <property type="term" value="F:protein tyrosine phosphatase activity"/>
    <property type="evidence" value="ECO:0000318"/>
    <property type="project" value="GO_Central"/>
</dbReference>
<dbReference type="GO" id="GO:0005737">
    <property type="term" value="C:cytoplasm"/>
    <property type="evidence" value="ECO:0000318"/>
    <property type="project" value="GO_Central"/>
</dbReference>
<dbReference type="FunCoup" id="A8HQ36">
    <property type="interactions" value="250"/>
</dbReference>
<comment type="similarity">
    <text evidence="1">Belongs to the MPI phosphatase family.</text>
</comment>
<keyword evidence="3" id="KW-0132">Cell division</keyword>
<dbReference type="HOGENOM" id="CLU_107716_1_2_1"/>
<feature type="domain" description="Rhodanese" evidence="7">
    <location>
        <begin position="20"/>
        <end position="125"/>
    </location>
</feature>
<gene>
    <name evidence="8" type="primary">ACR2.1</name>
    <name evidence="9" type="ORF">CHLRE_01g024850v5</name>
</gene>
<accession>A8HQ36</accession>
<dbReference type="InterPro" id="IPR036873">
    <property type="entry name" value="Rhodanese-like_dom_sf"/>
</dbReference>
<evidence type="ECO:0000256" key="1">
    <source>
        <dbReference type="ARBA" id="ARBA00011065"/>
    </source>
</evidence>
<dbReference type="AlphaFoldDB" id="A8HQ36"/>
<keyword evidence="6" id="KW-0131">Cell cycle</keyword>
<dbReference type="GO" id="GO:1902751">
    <property type="term" value="P:positive regulation of cell cycle G2/M phase transition"/>
    <property type="evidence" value="ECO:0007669"/>
    <property type="project" value="InterPro"/>
</dbReference>
<keyword evidence="4" id="KW-0378">Hydrolase</keyword>
<name>A8HQ36_CHLRE</name>
<organism evidence="9 10">
    <name type="scientific">Chlamydomonas reinhardtii</name>
    <name type="common">Chlamydomonas smithii</name>
    <dbReference type="NCBI Taxonomy" id="3055"/>
    <lineage>
        <taxon>Eukaryota</taxon>
        <taxon>Viridiplantae</taxon>
        <taxon>Chlorophyta</taxon>
        <taxon>core chlorophytes</taxon>
        <taxon>Chlorophyceae</taxon>
        <taxon>CS clade</taxon>
        <taxon>Chlamydomonadales</taxon>
        <taxon>Chlamydomonadaceae</taxon>
        <taxon>Chlamydomonas</taxon>
    </lineage>
</organism>
<evidence type="ECO:0000256" key="3">
    <source>
        <dbReference type="ARBA" id="ARBA00022618"/>
    </source>
</evidence>
<evidence type="ECO:0000256" key="4">
    <source>
        <dbReference type="ARBA" id="ARBA00022801"/>
    </source>
</evidence>
<dbReference type="PaxDb" id="3055-EDP09285"/>
<evidence type="ECO:0000313" key="10">
    <source>
        <dbReference type="Proteomes" id="UP000006906"/>
    </source>
</evidence>
<dbReference type="PANTHER" id="PTHR10828:SF38">
    <property type="entry name" value="ARSENICAL-RESISTANCE PROTEIN 2-RELATED"/>
    <property type="match status" value="1"/>
</dbReference>
<dbReference type="EC" id="3.1.3.48" evidence="2"/>
<evidence type="ECO:0000313" key="8">
    <source>
        <dbReference type="EMBL" id="ADP09374.1"/>
    </source>
</evidence>
<dbReference type="PANTHER" id="PTHR10828">
    <property type="entry name" value="M-PHASE INDUCER PHOSPHATASE DUAL SPECIFICITY PHOSPHATASE CDC25"/>
    <property type="match status" value="1"/>
</dbReference>
<dbReference type="RefSeq" id="XP_001689547.1">
    <property type="nucleotide sequence ID" value="XM_001689495.1"/>
</dbReference>
<proteinExistence type="evidence at transcript level"/>
<dbReference type="Gene3D" id="3.40.250.10">
    <property type="entry name" value="Rhodanese-like domain"/>
    <property type="match status" value="1"/>
</dbReference>
<dbReference type="Gramene" id="PNW88332">
    <property type="protein sequence ID" value="PNW88332"/>
    <property type="gene ID" value="CHLRE_01g024850v5"/>
</dbReference>
<dbReference type="PROSITE" id="PS50206">
    <property type="entry name" value="RHODANESE_3"/>
    <property type="match status" value="1"/>
</dbReference>
<reference evidence="9 10" key="1">
    <citation type="journal article" date="2007" name="Science">
        <title>The Chlamydomonas genome reveals the evolution of key animal and plant functions.</title>
        <authorList>
            <person name="Merchant S.S."/>
            <person name="Prochnik S.E."/>
            <person name="Vallon O."/>
            <person name="Harris E.H."/>
            <person name="Karpowicz S.J."/>
            <person name="Witman G.B."/>
            <person name="Terry A."/>
            <person name="Salamov A."/>
            <person name="Fritz-Laylin L.K."/>
            <person name="Marechal-Drouard L."/>
            <person name="Marshall W.F."/>
            <person name="Qu L.H."/>
            <person name="Nelson D.R."/>
            <person name="Sanderfoot A.A."/>
            <person name="Spalding M.H."/>
            <person name="Kapitonov V.V."/>
            <person name="Ren Q."/>
            <person name="Ferris P."/>
            <person name="Lindquist E."/>
            <person name="Shapiro H."/>
            <person name="Lucas S.M."/>
            <person name="Grimwood J."/>
            <person name="Schmutz J."/>
            <person name="Cardol P."/>
            <person name="Cerutti H."/>
            <person name="Chanfreau G."/>
            <person name="Chen C.L."/>
            <person name="Cognat V."/>
            <person name="Croft M.T."/>
            <person name="Dent R."/>
            <person name="Dutcher S."/>
            <person name="Fernandez E."/>
            <person name="Fukuzawa H."/>
            <person name="Gonzalez-Ballester D."/>
            <person name="Gonzalez-Halphen D."/>
            <person name="Hallmann A."/>
            <person name="Hanikenne M."/>
            <person name="Hippler M."/>
            <person name="Inwood W."/>
            <person name="Jabbari K."/>
            <person name="Kalanon M."/>
            <person name="Kuras R."/>
            <person name="Lefebvre P.A."/>
            <person name="Lemaire S.D."/>
            <person name="Lobanov A.V."/>
            <person name="Lohr M."/>
            <person name="Manuell A."/>
            <person name="Meier I."/>
            <person name="Mets L."/>
            <person name="Mittag M."/>
            <person name="Mittelmeier T."/>
            <person name="Moroney J.V."/>
            <person name="Moseley J."/>
            <person name="Napoli C."/>
            <person name="Nedelcu A.M."/>
            <person name="Niyogi K."/>
            <person name="Novoselov S.V."/>
            <person name="Paulsen I.T."/>
            <person name="Pazour G."/>
            <person name="Purton S."/>
            <person name="Ral J.P."/>
            <person name="Riano-Pachon D.M."/>
            <person name="Riekhof W."/>
            <person name="Rymarquis L."/>
            <person name="Schroda M."/>
            <person name="Stern D."/>
            <person name="Umen J."/>
            <person name="Willows R."/>
            <person name="Wilson N."/>
            <person name="Zimmer S.L."/>
            <person name="Allmer J."/>
            <person name="Balk J."/>
            <person name="Bisova K."/>
            <person name="Chen C.J."/>
            <person name="Elias M."/>
            <person name="Gendler K."/>
            <person name="Hauser C."/>
            <person name="Lamb M.R."/>
            <person name="Ledford H."/>
            <person name="Long J.C."/>
            <person name="Minagawa J."/>
            <person name="Page M.D."/>
            <person name="Pan J."/>
            <person name="Pootakham W."/>
            <person name="Roje S."/>
            <person name="Rose A."/>
            <person name="Stahlberg E."/>
            <person name="Terauchi A.M."/>
            <person name="Yang P."/>
            <person name="Ball S."/>
            <person name="Bowler C."/>
            <person name="Dieckmann C.L."/>
            <person name="Gladyshev V.N."/>
            <person name="Green P."/>
            <person name="Jorgensen R."/>
            <person name="Mayfield S."/>
            <person name="Mueller-Roeber B."/>
            <person name="Rajamani S."/>
            <person name="Sayre R.T."/>
            <person name="Brokstein P."/>
            <person name="Dubchak I."/>
            <person name="Goodstein D."/>
            <person name="Hornick L."/>
            <person name="Huang Y.W."/>
            <person name="Jhaveri J."/>
            <person name="Luo Y."/>
            <person name="Martinez D."/>
            <person name="Ngau W.C."/>
            <person name="Otillar B."/>
            <person name="Poliakov A."/>
            <person name="Porter A."/>
            <person name="Szajkowski L."/>
            <person name="Werner G."/>
            <person name="Zhou K."/>
            <person name="Grigoriev I.V."/>
            <person name="Rokhsar D.S."/>
            <person name="Grossman A.R."/>
        </authorList>
    </citation>
    <scope>NUCLEOTIDE SEQUENCE [LARGE SCALE GENOMIC DNA]</scope>
    <source>
        <strain evidence="10">CC-503</strain>
        <strain evidence="9">CC-503 cw92 mt+</strain>
    </source>
</reference>
<evidence type="ECO:0000256" key="6">
    <source>
        <dbReference type="ARBA" id="ARBA00023306"/>
    </source>
</evidence>
<dbReference type="STRING" id="3055.A8HQ36"/>
<dbReference type="EMBL" id="HM628701">
    <property type="protein sequence ID" value="ADP09374.1"/>
    <property type="molecule type" value="mRNA"/>
</dbReference>
<evidence type="ECO:0000256" key="5">
    <source>
        <dbReference type="ARBA" id="ARBA00022912"/>
    </source>
</evidence>
<dbReference type="GO" id="GO:0005634">
    <property type="term" value="C:nucleus"/>
    <property type="evidence" value="ECO:0000318"/>
    <property type="project" value="GO_Central"/>
</dbReference>
<dbReference type="GO" id="GO:0051301">
    <property type="term" value="P:cell division"/>
    <property type="evidence" value="ECO:0007669"/>
    <property type="project" value="UniProtKB-KW"/>
</dbReference>
<sequence length="135" mass="15231">MTVQYLEPSQLAAALRHPKTRDRVVVVDVRDEDFIGGHVKGAVNSPSEFWGNEPHVDSLINEHIAGKAEMVVVHCMFSQQRGPRCAMALARRLEAMEQPLSPIPQVFVLRGGFTSFVRTYKHEDDLVEGFDSKYH</sequence>
<reference evidence="9" key="3">
    <citation type="submission" date="2017-07" db="EMBL/GenBank/DDBJ databases">
        <title>WGS assembly of Chlamydomonas reinhardtii.</title>
        <authorList>
            <consortium name="Chlamydomonas Annotation Team"/>
            <consortium name="JGI Annotation Team"/>
            <person name="Merchant S.S."/>
            <person name="Prochnik S.E."/>
            <person name="Vallon O."/>
            <person name="Harris E.H."/>
            <person name="Karpowicz S.J."/>
            <person name="Witman G.B."/>
            <person name="Terry A."/>
            <person name="Salamov A."/>
            <person name="Fritz-Laylin L.K."/>
            <person name="Marechal-Drouard L."/>
            <person name="Marshall W.F."/>
            <person name="Qu L.H."/>
            <person name="Nelson D.R."/>
            <person name="Sanderfoot A.A."/>
            <person name="Spalding M.H."/>
            <person name="Kapitonov V.V."/>
            <person name="Ren Q."/>
            <person name="Ferris P."/>
            <person name="Lindquist E."/>
            <person name="Shapiro H."/>
            <person name="Lucas S.M."/>
            <person name="Grimwood J."/>
            <person name="Schmutz J."/>
            <person name="Grigoriev I.V."/>
            <person name="Rokhsar D.S."/>
        </authorList>
    </citation>
    <scope>NUCLEOTIDE SEQUENCE</scope>
    <source>
        <strain evidence="9">CC-503 cw92 mt+</strain>
    </source>
</reference>
<dbReference type="BioCyc" id="CHLAMY:MONOMERIO2-12"/>